<evidence type="ECO:0000256" key="1">
    <source>
        <dbReference type="SAM" id="SignalP"/>
    </source>
</evidence>
<organism evidence="2 3">
    <name type="scientific">Lysobacter enzymogenes</name>
    <dbReference type="NCBI Taxonomy" id="69"/>
    <lineage>
        <taxon>Bacteria</taxon>
        <taxon>Pseudomonadati</taxon>
        <taxon>Pseudomonadota</taxon>
        <taxon>Gammaproteobacteria</taxon>
        <taxon>Lysobacterales</taxon>
        <taxon>Lysobacteraceae</taxon>
        <taxon>Lysobacter</taxon>
    </lineage>
</organism>
<dbReference type="EMBL" id="RCTY01000048">
    <property type="protein sequence ID" value="ROU05101.1"/>
    <property type="molecule type" value="Genomic_DNA"/>
</dbReference>
<comment type="caution">
    <text evidence="2">The sequence shown here is derived from an EMBL/GenBank/DDBJ whole genome shotgun (WGS) entry which is preliminary data.</text>
</comment>
<gene>
    <name evidence="2" type="ORF">D9T17_19890</name>
</gene>
<feature type="signal peptide" evidence="1">
    <location>
        <begin position="1"/>
        <end position="21"/>
    </location>
</feature>
<keyword evidence="1" id="KW-0732">Signal</keyword>
<sequence>MNACLRIAVLSLSVLGLAACAGTQSKSAYVEPAAVGAPQSAPLTRDEIYVAQVERIARRRGIGLVWVNPPPKRGAVVAQATH</sequence>
<reference evidence="2 3" key="1">
    <citation type="submission" date="2018-10" db="EMBL/GenBank/DDBJ databases">
        <title>The genome of Lysobacter enzymogenes OH11.</title>
        <authorList>
            <person name="Liu F."/>
            <person name="Zhao Y."/>
            <person name="Qian G."/>
            <person name="Chen Y."/>
            <person name="Xu H."/>
        </authorList>
    </citation>
    <scope>NUCLEOTIDE SEQUENCE [LARGE SCALE GENOMIC DNA]</scope>
    <source>
        <strain evidence="2 3">OH11</strain>
    </source>
</reference>
<proteinExistence type="predicted"/>
<name>A0A3N2RCF8_LYSEN</name>
<dbReference type="PROSITE" id="PS51257">
    <property type="entry name" value="PROKAR_LIPOPROTEIN"/>
    <property type="match status" value="1"/>
</dbReference>
<evidence type="ECO:0000313" key="3">
    <source>
        <dbReference type="Proteomes" id="UP000275910"/>
    </source>
</evidence>
<dbReference type="RefSeq" id="WP_123649063.1">
    <property type="nucleotide sequence ID" value="NZ_RCTY01000048.1"/>
</dbReference>
<protein>
    <recommendedName>
        <fullName evidence="4">Lipoprotein</fullName>
    </recommendedName>
</protein>
<dbReference type="Proteomes" id="UP000275910">
    <property type="component" value="Unassembled WGS sequence"/>
</dbReference>
<evidence type="ECO:0008006" key="4">
    <source>
        <dbReference type="Google" id="ProtNLM"/>
    </source>
</evidence>
<feature type="chain" id="PRO_5017978013" description="Lipoprotein" evidence="1">
    <location>
        <begin position="22"/>
        <end position="82"/>
    </location>
</feature>
<evidence type="ECO:0000313" key="2">
    <source>
        <dbReference type="EMBL" id="ROU05101.1"/>
    </source>
</evidence>
<dbReference type="AlphaFoldDB" id="A0A3N2RCF8"/>
<accession>A0A3N2RCF8</accession>